<accession>A0A673ARD1</accession>
<name>A0A673ARD1_9TELE</name>
<reference evidence="2" key="2">
    <citation type="submission" date="2025-08" db="UniProtKB">
        <authorList>
            <consortium name="Ensembl"/>
        </authorList>
    </citation>
    <scope>IDENTIFICATION</scope>
</reference>
<dbReference type="Gene3D" id="1.10.472.80">
    <property type="entry name" value="Ypt/Rab-GAP domain of gyp1p, domain 3"/>
    <property type="match status" value="1"/>
</dbReference>
<dbReference type="Gene3D" id="1.10.8.270">
    <property type="entry name" value="putative rabgap domain of human tbc1 domain family member 14 like domains"/>
    <property type="match status" value="1"/>
</dbReference>
<evidence type="ECO:0000259" key="1">
    <source>
        <dbReference type="PROSITE" id="PS50086"/>
    </source>
</evidence>
<organism evidence="2 3">
    <name type="scientific">Sphaeramia orbicularis</name>
    <name type="common">orbiculate cardinalfish</name>
    <dbReference type="NCBI Taxonomy" id="375764"/>
    <lineage>
        <taxon>Eukaryota</taxon>
        <taxon>Metazoa</taxon>
        <taxon>Chordata</taxon>
        <taxon>Craniata</taxon>
        <taxon>Vertebrata</taxon>
        <taxon>Euteleostomi</taxon>
        <taxon>Actinopterygii</taxon>
        <taxon>Neopterygii</taxon>
        <taxon>Teleostei</taxon>
        <taxon>Neoteleostei</taxon>
        <taxon>Acanthomorphata</taxon>
        <taxon>Gobiaria</taxon>
        <taxon>Kurtiformes</taxon>
        <taxon>Apogonoidei</taxon>
        <taxon>Apogonidae</taxon>
        <taxon>Apogoninae</taxon>
        <taxon>Sphaeramia</taxon>
    </lineage>
</organism>
<feature type="domain" description="Rab-GAP TBC" evidence="1">
    <location>
        <begin position="86"/>
        <end position="277"/>
    </location>
</feature>
<dbReference type="SMART" id="SM00164">
    <property type="entry name" value="TBC"/>
    <property type="match status" value="1"/>
</dbReference>
<protein>
    <submittedName>
        <fullName evidence="2">Si:ch211-288d18.1</fullName>
    </submittedName>
</protein>
<dbReference type="PANTHER" id="PTHR47219">
    <property type="entry name" value="RAB GTPASE-ACTIVATING PROTEIN 1-LIKE"/>
    <property type="match status" value="1"/>
</dbReference>
<dbReference type="AlphaFoldDB" id="A0A673ARD1"/>
<dbReference type="GO" id="GO:0031267">
    <property type="term" value="F:small GTPase binding"/>
    <property type="evidence" value="ECO:0007669"/>
    <property type="project" value="TreeGrafter"/>
</dbReference>
<dbReference type="InterPro" id="IPR035969">
    <property type="entry name" value="Rab-GAP_TBC_sf"/>
</dbReference>
<dbReference type="GO" id="GO:0005096">
    <property type="term" value="F:GTPase activator activity"/>
    <property type="evidence" value="ECO:0007669"/>
    <property type="project" value="TreeGrafter"/>
</dbReference>
<dbReference type="SUPFAM" id="SSF47923">
    <property type="entry name" value="Ypt/Rab-GAP domain of gyp1p"/>
    <property type="match status" value="2"/>
</dbReference>
<dbReference type="InParanoid" id="A0A673ARD1"/>
<keyword evidence="3" id="KW-1185">Reference proteome</keyword>
<dbReference type="InterPro" id="IPR000195">
    <property type="entry name" value="Rab-GAP-TBC_dom"/>
</dbReference>
<sequence>CLLDAENIIATVPLRGRQGEVEIDPWEDADYSIYKVIDRFGFMHEEELPVTTAHEEKVRKLTITEMCIPLEYYNGASGMVKRVYKGIPLQLRGRAWALMLDVERAKKDNEGKYEKMKEQARLYSSEIKQIDLDINRTFRKHIMFMDRFGIYRSFCRCSKTWGRITSEVSYCQGMSQIAALLLMFMNEEDAFWALSQLLTNQKHAMHGFFVPGFPKLQRFQTHHDQVISKLIPKLKKHLDKEQMSAGIYSTKWFLQCFIDRTPFTLTLRLWDIFILEGERLLTAMSYTILKVHKKRLLKMSLEELRDFLQERIAQTFFYSDDVIIEQLQAAMTELKKMKLDLPPPGNCLH</sequence>
<dbReference type="Ensembl" id="ENSSORT00005032764.1">
    <property type="protein sequence ID" value="ENSSORP00005031879.1"/>
    <property type="gene ID" value="ENSSORG00005015153.1"/>
</dbReference>
<proteinExistence type="predicted"/>
<dbReference type="PANTHER" id="PTHR47219:SF25">
    <property type="entry name" value="RAB-GAP TBC DOMAIN-CONTAINING PROTEIN"/>
    <property type="match status" value="1"/>
</dbReference>
<reference evidence="2" key="1">
    <citation type="submission" date="2019-06" db="EMBL/GenBank/DDBJ databases">
        <authorList>
            <consortium name="Wellcome Sanger Institute Data Sharing"/>
        </authorList>
    </citation>
    <scope>NUCLEOTIDE SEQUENCE [LARGE SCALE GENOMIC DNA]</scope>
</reference>
<dbReference type="FunFam" id="1.10.8.270:FF:000016">
    <property type="entry name" value="TBC1 domain family member 2A"/>
    <property type="match status" value="1"/>
</dbReference>
<dbReference type="FunFam" id="1.10.472.80:FF:000019">
    <property type="entry name" value="USP6 N-terminal like"/>
    <property type="match status" value="1"/>
</dbReference>
<dbReference type="PROSITE" id="PS50086">
    <property type="entry name" value="TBC_RABGAP"/>
    <property type="match status" value="1"/>
</dbReference>
<evidence type="ECO:0000313" key="2">
    <source>
        <dbReference type="Ensembl" id="ENSSORP00005031879.1"/>
    </source>
</evidence>
<dbReference type="InterPro" id="IPR050302">
    <property type="entry name" value="Rab_GAP_TBC_domain"/>
</dbReference>
<evidence type="ECO:0000313" key="3">
    <source>
        <dbReference type="Proteomes" id="UP000472271"/>
    </source>
</evidence>
<dbReference type="Proteomes" id="UP000472271">
    <property type="component" value="Chromosome 3"/>
</dbReference>
<gene>
    <name evidence="2" type="primary">LOC115412373</name>
</gene>
<dbReference type="Pfam" id="PF00566">
    <property type="entry name" value="RabGAP-TBC"/>
    <property type="match status" value="1"/>
</dbReference>
<reference evidence="2" key="3">
    <citation type="submission" date="2025-09" db="UniProtKB">
        <authorList>
            <consortium name="Ensembl"/>
        </authorList>
    </citation>
    <scope>IDENTIFICATION</scope>
</reference>